<evidence type="ECO:0000256" key="3">
    <source>
        <dbReference type="ARBA" id="ARBA00001941"/>
    </source>
</evidence>
<dbReference type="CDD" id="cd00429">
    <property type="entry name" value="RPE"/>
    <property type="match status" value="1"/>
</dbReference>
<dbReference type="NCBIfam" id="NF004076">
    <property type="entry name" value="PRK05581.1-4"/>
    <property type="match status" value="1"/>
</dbReference>
<comment type="cofactor">
    <cofactor evidence="2">
        <name>Mn(2+)</name>
        <dbReference type="ChEBI" id="CHEBI:29035"/>
    </cofactor>
</comment>
<organism evidence="15 16">
    <name type="scientific">Helcococcus kunzii ATCC 51366</name>
    <dbReference type="NCBI Taxonomy" id="883114"/>
    <lineage>
        <taxon>Bacteria</taxon>
        <taxon>Bacillati</taxon>
        <taxon>Bacillota</taxon>
        <taxon>Tissierellia</taxon>
        <taxon>Tissierellales</taxon>
        <taxon>Peptoniphilaceae</taxon>
        <taxon>Helcococcus</taxon>
    </lineage>
</organism>
<comment type="cofactor">
    <cofactor evidence="10 13">
        <name>a divalent metal cation</name>
        <dbReference type="ChEBI" id="CHEBI:60240"/>
    </cofactor>
    <text evidence="10 13">Binds 1 divalent metal cation per subunit.</text>
</comment>
<dbReference type="EC" id="5.1.3.1" evidence="7 10"/>
<feature type="binding site" evidence="14">
    <location>
        <position position="176"/>
    </location>
    <ligand>
        <name>substrate</name>
    </ligand>
</feature>
<evidence type="ECO:0000313" key="15">
    <source>
        <dbReference type="EMBL" id="EHR33908.1"/>
    </source>
</evidence>
<keyword evidence="8 10" id="KW-0479">Metal-binding</keyword>
<evidence type="ECO:0000256" key="1">
    <source>
        <dbReference type="ARBA" id="ARBA00001782"/>
    </source>
</evidence>
<keyword evidence="13" id="KW-0464">Manganese</keyword>
<sequence length="218" mass="24411">MREIAPSLLSADFYNIEKQMNELRQTKVKYLHLDIMDGNYVPNISFGPGIIKNLRKKTDFIFDVHLMVNKPENYIDSFVDAGADIISFHPETTIHPNRVVSQIKSKGIKAGIVLNTHTDVDILKYLIQDIDLILIMSVVPGFGGQAFIPQIMDKVKVVREMIDQSGRDIILEIDGGIKTHNVKEVADAGVELIVAGSAIFNEKGIINNTEEFYKIIGE</sequence>
<dbReference type="EMBL" id="AGEI01000021">
    <property type="protein sequence ID" value="EHR33908.1"/>
    <property type="molecule type" value="Genomic_DNA"/>
</dbReference>
<evidence type="ECO:0000256" key="9">
    <source>
        <dbReference type="ARBA" id="ARBA00023235"/>
    </source>
</evidence>
<feature type="binding site" evidence="10 13">
    <location>
        <position position="174"/>
    </location>
    <ligand>
        <name>a divalent metal cation</name>
        <dbReference type="ChEBI" id="CHEBI:60240"/>
    </ligand>
</feature>
<dbReference type="InterPro" id="IPR000056">
    <property type="entry name" value="Ribul_P_3_epim-like"/>
</dbReference>
<dbReference type="InterPro" id="IPR011060">
    <property type="entry name" value="RibuloseP-bd_barrel"/>
</dbReference>
<evidence type="ECO:0000313" key="16">
    <source>
        <dbReference type="Proteomes" id="UP000004191"/>
    </source>
</evidence>
<dbReference type="GO" id="GO:0019323">
    <property type="term" value="P:pentose catabolic process"/>
    <property type="evidence" value="ECO:0007669"/>
    <property type="project" value="UniProtKB-UniRule"/>
</dbReference>
<keyword evidence="10 11" id="KW-0119">Carbohydrate metabolism</keyword>
<evidence type="ECO:0000256" key="4">
    <source>
        <dbReference type="ARBA" id="ARBA00001947"/>
    </source>
</evidence>
<dbReference type="SUPFAM" id="SSF51366">
    <property type="entry name" value="Ribulose-phoshate binding barrel"/>
    <property type="match status" value="1"/>
</dbReference>
<comment type="catalytic activity">
    <reaction evidence="1 10 11">
        <text>D-ribulose 5-phosphate = D-xylulose 5-phosphate</text>
        <dbReference type="Rhea" id="RHEA:13677"/>
        <dbReference type="ChEBI" id="CHEBI:57737"/>
        <dbReference type="ChEBI" id="CHEBI:58121"/>
        <dbReference type="EC" id="5.1.3.1"/>
    </reaction>
</comment>
<dbReference type="InterPro" id="IPR013785">
    <property type="entry name" value="Aldolase_TIM"/>
</dbReference>
<dbReference type="GeneID" id="96998840"/>
<dbReference type="GO" id="GO:0004750">
    <property type="term" value="F:D-ribulose-phosphate 3-epimerase activity"/>
    <property type="evidence" value="ECO:0007669"/>
    <property type="project" value="UniProtKB-UniRule"/>
</dbReference>
<evidence type="ECO:0000256" key="13">
    <source>
        <dbReference type="PIRSR" id="PIRSR001461-2"/>
    </source>
</evidence>
<comment type="cofactor">
    <cofactor evidence="4">
        <name>Zn(2+)</name>
        <dbReference type="ChEBI" id="CHEBI:29105"/>
    </cofactor>
</comment>
<dbReference type="PIRSF" id="PIRSF001461">
    <property type="entry name" value="RPE"/>
    <property type="match status" value="1"/>
</dbReference>
<comment type="cofactor">
    <cofactor evidence="5">
        <name>Fe(2+)</name>
        <dbReference type="ChEBI" id="CHEBI:29033"/>
    </cofactor>
</comment>
<keyword evidence="16" id="KW-1185">Reference proteome</keyword>
<dbReference type="AlphaFoldDB" id="H3NND3"/>
<feature type="binding site" evidence="10">
    <location>
        <begin position="174"/>
        <end position="176"/>
    </location>
    <ligand>
        <name>substrate</name>
    </ligand>
</feature>
<dbReference type="Pfam" id="PF00834">
    <property type="entry name" value="Ribul_P_3_epim"/>
    <property type="match status" value="1"/>
</dbReference>
<feature type="binding site" evidence="10 13">
    <location>
        <position position="34"/>
    </location>
    <ligand>
        <name>a divalent metal cation</name>
        <dbReference type="ChEBI" id="CHEBI:60240"/>
    </ligand>
</feature>
<evidence type="ECO:0000256" key="2">
    <source>
        <dbReference type="ARBA" id="ARBA00001936"/>
    </source>
</evidence>
<evidence type="ECO:0000256" key="8">
    <source>
        <dbReference type="ARBA" id="ARBA00022723"/>
    </source>
</evidence>
<dbReference type="PROSITE" id="PS01085">
    <property type="entry name" value="RIBUL_P_3_EPIMER_1"/>
    <property type="match status" value="1"/>
</dbReference>
<dbReference type="Gene3D" id="3.20.20.70">
    <property type="entry name" value="Aldolase class I"/>
    <property type="match status" value="1"/>
</dbReference>
<keyword evidence="13" id="KW-0862">Zinc</keyword>
<dbReference type="RefSeq" id="WP_005398240.1">
    <property type="nucleotide sequence ID" value="NZ_JH601088.1"/>
</dbReference>
<dbReference type="GO" id="GO:0006098">
    <property type="term" value="P:pentose-phosphate shunt"/>
    <property type="evidence" value="ECO:0007669"/>
    <property type="project" value="UniProtKB-UniRule"/>
</dbReference>
<dbReference type="GO" id="GO:0046872">
    <property type="term" value="F:metal ion binding"/>
    <property type="evidence" value="ECO:0007669"/>
    <property type="project" value="UniProtKB-UniRule"/>
</dbReference>
<dbReference type="PROSITE" id="PS01086">
    <property type="entry name" value="RIBUL_P_3_EPIMER_2"/>
    <property type="match status" value="1"/>
</dbReference>
<dbReference type="PANTHER" id="PTHR11749">
    <property type="entry name" value="RIBULOSE-5-PHOSPHATE-3-EPIMERASE"/>
    <property type="match status" value="1"/>
</dbReference>
<dbReference type="GO" id="GO:0005737">
    <property type="term" value="C:cytoplasm"/>
    <property type="evidence" value="ECO:0007669"/>
    <property type="project" value="UniProtKB-ARBA"/>
</dbReference>
<evidence type="ECO:0000256" key="10">
    <source>
        <dbReference type="HAMAP-Rule" id="MF_02227"/>
    </source>
</evidence>
<evidence type="ECO:0000256" key="14">
    <source>
        <dbReference type="PIRSR" id="PIRSR001461-3"/>
    </source>
</evidence>
<name>H3NND3_9FIRM</name>
<comment type="caution">
    <text evidence="15">The sequence shown here is derived from an EMBL/GenBank/DDBJ whole genome shotgun (WGS) entry which is preliminary data.</text>
</comment>
<keyword evidence="9 10" id="KW-0413">Isomerase</keyword>
<comment type="similarity">
    <text evidence="6 10 11">Belongs to the ribulose-phosphate 3-epimerase family.</text>
</comment>
<evidence type="ECO:0000256" key="5">
    <source>
        <dbReference type="ARBA" id="ARBA00001954"/>
    </source>
</evidence>
<feature type="active site" description="Proton donor" evidence="10 12">
    <location>
        <position position="174"/>
    </location>
</feature>
<feature type="binding site" evidence="10 14">
    <location>
        <begin position="141"/>
        <end position="144"/>
    </location>
    <ligand>
        <name>substrate</name>
    </ligand>
</feature>
<gene>
    <name evidence="10" type="primary">rpe</name>
    <name evidence="15" type="ORF">HMPREF9709_00844</name>
</gene>
<comment type="cofactor">
    <cofactor evidence="3">
        <name>Co(2+)</name>
        <dbReference type="ChEBI" id="CHEBI:48828"/>
    </cofactor>
</comment>
<feature type="binding site" evidence="10 14">
    <location>
        <begin position="196"/>
        <end position="197"/>
    </location>
    <ligand>
        <name>substrate</name>
    </ligand>
</feature>
<feature type="active site" description="Proton acceptor" evidence="10 12">
    <location>
        <position position="34"/>
    </location>
</feature>
<comment type="function">
    <text evidence="10">Catalyzes the reversible epimerization of D-ribulose 5-phosphate to D-xylulose 5-phosphate.</text>
</comment>
<dbReference type="PATRIC" id="fig|883114.3.peg.834"/>
<reference evidence="15 16" key="1">
    <citation type="submission" date="2012-01" db="EMBL/GenBank/DDBJ databases">
        <title>The Genome Sequence of Helcococcus kunzii ATCC 51366.</title>
        <authorList>
            <consortium name="The Broad Institute Genome Sequencing Platform"/>
            <person name="Earl A."/>
            <person name="Ward D."/>
            <person name="Feldgarden M."/>
            <person name="Gevers D."/>
            <person name="Huys G."/>
            <person name="Young S.K."/>
            <person name="Zeng Q."/>
            <person name="Gargeya S."/>
            <person name="Fitzgerald M."/>
            <person name="Haas B."/>
            <person name="Abouelleil A."/>
            <person name="Alvarado L."/>
            <person name="Arachchi H.M."/>
            <person name="Berlin A."/>
            <person name="Chapman S.B."/>
            <person name="Gearin G."/>
            <person name="Goldberg J."/>
            <person name="Griggs A."/>
            <person name="Gujja S."/>
            <person name="Hansen M."/>
            <person name="Heiman D."/>
            <person name="Howarth C."/>
            <person name="Larimer J."/>
            <person name="Lui A."/>
            <person name="MacDonald P.J.P."/>
            <person name="McCowen C."/>
            <person name="Montmayeur A."/>
            <person name="Murphy C."/>
            <person name="Neiman D."/>
            <person name="Pearson M."/>
            <person name="Priest M."/>
            <person name="Roberts A."/>
            <person name="Saif S."/>
            <person name="Shea T."/>
            <person name="Sisk P."/>
            <person name="Stolte C."/>
            <person name="Sykes S."/>
            <person name="Wortman J."/>
            <person name="Nusbaum C."/>
            <person name="Birren B."/>
        </authorList>
    </citation>
    <scope>NUCLEOTIDE SEQUENCE [LARGE SCALE GENOMIC DNA]</scope>
    <source>
        <strain evidence="15 16">ATCC 51366</strain>
    </source>
</reference>
<keyword evidence="13" id="KW-0170">Cobalt</keyword>
<evidence type="ECO:0000256" key="12">
    <source>
        <dbReference type="PIRSR" id="PIRSR001461-1"/>
    </source>
</evidence>
<dbReference type="STRING" id="883114.HMPREF9709_00844"/>
<dbReference type="HAMAP" id="MF_02227">
    <property type="entry name" value="RPE"/>
    <property type="match status" value="1"/>
</dbReference>
<dbReference type="FunFam" id="3.20.20.70:FF:000004">
    <property type="entry name" value="Ribulose-phosphate 3-epimerase"/>
    <property type="match status" value="1"/>
</dbReference>
<dbReference type="OrthoDB" id="1645589at2"/>
<feature type="binding site" evidence="10 13">
    <location>
        <position position="65"/>
    </location>
    <ligand>
        <name>a divalent metal cation</name>
        <dbReference type="ChEBI" id="CHEBI:60240"/>
    </ligand>
</feature>
<dbReference type="Proteomes" id="UP000004191">
    <property type="component" value="Unassembled WGS sequence"/>
</dbReference>
<proteinExistence type="inferred from homology"/>
<dbReference type="eggNOG" id="COG0036">
    <property type="taxonomic scope" value="Bacteria"/>
</dbReference>
<evidence type="ECO:0000256" key="11">
    <source>
        <dbReference type="PIRNR" id="PIRNR001461"/>
    </source>
</evidence>
<feature type="binding site" evidence="10 14">
    <location>
        <position position="65"/>
    </location>
    <ligand>
        <name>substrate</name>
    </ligand>
</feature>
<dbReference type="InterPro" id="IPR026019">
    <property type="entry name" value="Ribul_P_3_epim"/>
</dbReference>
<accession>H3NND3</accession>
<evidence type="ECO:0000256" key="6">
    <source>
        <dbReference type="ARBA" id="ARBA00009541"/>
    </source>
</evidence>
<comment type="pathway">
    <text evidence="10">Carbohydrate degradation.</text>
</comment>
<protein>
    <recommendedName>
        <fullName evidence="7 10">Ribulose-phosphate 3-epimerase</fullName>
        <ecNumber evidence="7 10">5.1.3.1</ecNumber>
    </recommendedName>
</protein>
<feature type="binding site" evidence="10 14">
    <location>
        <position position="7"/>
    </location>
    <ligand>
        <name>substrate</name>
    </ligand>
</feature>
<evidence type="ECO:0000256" key="7">
    <source>
        <dbReference type="ARBA" id="ARBA00013188"/>
    </source>
</evidence>
<dbReference type="NCBIfam" id="TIGR01163">
    <property type="entry name" value="rpe"/>
    <property type="match status" value="1"/>
</dbReference>
<dbReference type="HOGENOM" id="CLU_054856_2_1_9"/>
<feature type="binding site" evidence="10 13">
    <location>
        <position position="32"/>
    </location>
    <ligand>
        <name>a divalent metal cation</name>
        <dbReference type="ChEBI" id="CHEBI:60240"/>
    </ligand>
</feature>